<comment type="caution">
    <text evidence="2">The sequence shown here is derived from an EMBL/GenBank/DDBJ whole genome shotgun (WGS) entry which is preliminary data.</text>
</comment>
<proteinExistence type="predicted"/>
<name>A0ABQ2VDX9_9PSEU</name>
<evidence type="ECO:0000313" key="2">
    <source>
        <dbReference type="EMBL" id="GGU82132.1"/>
    </source>
</evidence>
<organism evidence="2 3">
    <name type="scientific">Lentzea flava</name>
    <dbReference type="NCBI Taxonomy" id="103732"/>
    <lineage>
        <taxon>Bacteria</taxon>
        <taxon>Bacillati</taxon>
        <taxon>Actinomycetota</taxon>
        <taxon>Actinomycetes</taxon>
        <taxon>Pseudonocardiales</taxon>
        <taxon>Pseudonocardiaceae</taxon>
        <taxon>Lentzea</taxon>
    </lineage>
</organism>
<gene>
    <name evidence="2" type="ORF">GCM10010178_85870</name>
</gene>
<accession>A0ABQ2VDX9</accession>
<evidence type="ECO:0000259" key="1">
    <source>
        <dbReference type="Pfam" id="PF00293"/>
    </source>
</evidence>
<dbReference type="EMBL" id="BMRE01000079">
    <property type="protein sequence ID" value="GGU82132.1"/>
    <property type="molecule type" value="Genomic_DNA"/>
</dbReference>
<dbReference type="SUPFAM" id="SSF55811">
    <property type="entry name" value="Nudix"/>
    <property type="match status" value="1"/>
</dbReference>
<dbReference type="Proteomes" id="UP000649573">
    <property type="component" value="Unassembled WGS sequence"/>
</dbReference>
<dbReference type="InterPro" id="IPR015797">
    <property type="entry name" value="NUDIX_hydrolase-like_dom_sf"/>
</dbReference>
<keyword evidence="3" id="KW-1185">Reference proteome</keyword>
<protein>
    <recommendedName>
        <fullName evidence="1">Nudix hydrolase domain-containing protein</fullName>
    </recommendedName>
</protein>
<evidence type="ECO:0000313" key="3">
    <source>
        <dbReference type="Proteomes" id="UP000649573"/>
    </source>
</evidence>
<dbReference type="InterPro" id="IPR000086">
    <property type="entry name" value="NUDIX_hydrolase_dom"/>
</dbReference>
<reference evidence="3" key="1">
    <citation type="journal article" date="2019" name="Int. J. Syst. Evol. Microbiol.">
        <title>The Global Catalogue of Microorganisms (GCM) 10K type strain sequencing project: providing services to taxonomists for standard genome sequencing and annotation.</title>
        <authorList>
            <consortium name="The Broad Institute Genomics Platform"/>
            <consortium name="The Broad Institute Genome Sequencing Center for Infectious Disease"/>
            <person name="Wu L."/>
            <person name="Ma J."/>
        </authorList>
    </citation>
    <scope>NUCLEOTIDE SEQUENCE [LARGE SCALE GENOMIC DNA]</scope>
    <source>
        <strain evidence="3">JCM 3296</strain>
    </source>
</reference>
<feature type="domain" description="Nudix hydrolase" evidence="1">
    <location>
        <begin position="5"/>
        <end position="46"/>
    </location>
</feature>
<dbReference type="Pfam" id="PF00293">
    <property type="entry name" value="NUDIX"/>
    <property type="match status" value="1"/>
</dbReference>
<dbReference type="Gene3D" id="3.90.79.10">
    <property type="entry name" value="Nucleoside Triphosphate Pyrophosphohydrolase"/>
    <property type="match status" value="1"/>
</dbReference>
<sequence length="52" mass="5699">MDEGTNIVMVNSAGEVLLYLRDDKPTIKFPNTWCLPGGYVEPGELSSLKDNA</sequence>
<dbReference type="RefSeq" id="WP_229813438.1">
    <property type="nucleotide sequence ID" value="NZ_BMRE01000079.1"/>
</dbReference>